<proteinExistence type="predicted"/>
<organism evidence="1 2">
    <name type="scientific">Dermatophagoides farinae</name>
    <name type="common">American house dust mite</name>
    <dbReference type="NCBI Taxonomy" id="6954"/>
    <lineage>
        <taxon>Eukaryota</taxon>
        <taxon>Metazoa</taxon>
        <taxon>Ecdysozoa</taxon>
        <taxon>Arthropoda</taxon>
        <taxon>Chelicerata</taxon>
        <taxon>Arachnida</taxon>
        <taxon>Acari</taxon>
        <taxon>Acariformes</taxon>
        <taxon>Sarcoptiformes</taxon>
        <taxon>Astigmata</taxon>
        <taxon>Psoroptidia</taxon>
        <taxon>Analgoidea</taxon>
        <taxon>Pyroglyphidae</taxon>
        <taxon>Dermatophagoidinae</taxon>
        <taxon>Dermatophagoides</taxon>
    </lineage>
</organism>
<dbReference type="EMBL" id="ASGP02000003">
    <property type="protein sequence ID" value="KAH9516324.1"/>
    <property type="molecule type" value="Genomic_DNA"/>
</dbReference>
<reference evidence="1" key="2">
    <citation type="journal article" date="2022" name="Res Sq">
        <title>Comparative Genomics Reveals Insights into the Divergent Evolution of Astigmatic Mites and Household Pest Adaptations.</title>
        <authorList>
            <person name="Xiong Q."/>
            <person name="Wan A.T.-Y."/>
            <person name="Liu X.-Y."/>
            <person name="Fung C.S.-H."/>
            <person name="Xiao X."/>
            <person name="Malainual N."/>
            <person name="Hou J."/>
            <person name="Wang L."/>
            <person name="Wang M."/>
            <person name="Yang K."/>
            <person name="Cui Y."/>
            <person name="Leung E."/>
            <person name="Nong W."/>
            <person name="Shin S.-K."/>
            <person name="Au S."/>
            <person name="Jeong K.Y."/>
            <person name="Chew F.T."/>
            <person name="Hui J."/>
            <person name="Leung T.F."/>
            <person name="Tungtrongchitr A."/>
            <person name="Zhong N."/>
            <person name="Liu Z."/>
            <person name="Tsui S."/>
        </authorList>
    </citation>
    <scope>NUCLEOTIDE SEQUENCE</scope>
    <source>
        <strain evidence="1">Derf</strain>
        <tissue evidence="1">Whole organism</tissue>
    </source>
</reference>
<protein>
    <submittedName>
        <fullName evidence="1">Uncharacterized protein</fullName>
    </submittedName>
</protein>
<dbReference type="Proteomes" id="UP000790347">
    <property type="component" value="Unassembled WGS sequence"/>
</dbReference>
<keyword evidence="2" id="KW-1185">Reference proteome</keyword>
<reference evidence="1" key="1">
    <citation type="submission" date="2013-05" db="EMBL/GenBank/DDBJ databases">
        <authorList>
            <person name="Yim A.K.Y."/>
            <person name="Chan T.F."/>
            <person name="Ji K.M."/>
            <person name="Liu X.Y."/>
            <person name="Zhou J.W."/>
            <person name="Li R.Q."/>
            <person name="Yang K.Y."/>
            <person name="Li J."/>
            <person name="Li M."/>
            <person name="Law P.T.W."/>
            <person name="Wu Y.L."/>
            <person name="Cai Z.L."/>
            <person name="Qin H."/>
            <person name="Bao Y."/>
            <person name="Leung R.K.K."/>
            <person name="Ng P.K.S."/>
            <person name="Zou J."/>
            <person name="Zhong X.J."/>
            <person name="Ran P.X."/>
            <person name="Zhong N.S."/>
            <person name="Liu Z.G."/>
            <person name="Tsui S.K.W."/>
        </authorList>
    </citation>
    <scope>NUCLEOTIDE SEQUENCE</scope>
    <source>
        <strain evidence="1">Derf</strain>
        <tissue evidence="1">Whole organism</tissue>
    </source>
</reference>
<evidence type="ECO:0000313" key="2">
    <source>
        <dbReference type="Proteomes" id="UP000790347"/>
    </source>
</evidence>
<accession>A0A922HX67</accession>
<sequence length="171" mass="20170">MADDVFGDSDGDDELALASREFERDLNRIENSAFHDAFEETRDKLTQQSFDDGYSIAFPYFEKIGHLEGFNDVLIYKMRHQDEVLNRMKQIKSRISRLYMQLDQELEQQMNSNVERKLYEISEETMMENIKPSNELINEFNQIKAEIIECAKLVDLNFDERIIGKINDINL</sequence>
<evidence type="ECO:0000313" key="1">
    <source>
        <dbReference type="EMBL" id="KAH9516324.1"/>
    </source>
</evidence>
<gene>
    <name evidence="1" type="ORF">DERF_007073</name>
</gene>
<name>A0A922HX67_DERFA</name>
<dbReference type="AlphaFoldDB" id="A0A922HX67"/>
<comment type="caution">
    <text evidence="1">The sequence shown here is derived from an EMBL/GenBank/DDBJ whole genome shotgun (WGS) entry which is preliminary data.</text>
</comment>